<dbReference type="PIRSF" id="PIRSF006404">
    <property type="entry name" value="UCP006404_Pept_M50_CBS"/>
    <property type="match status" value="1"/>
</dbReference>
<dbReference type="PANTHER" id="PTHR39188">
    <property type="entry name" value="MEMBRANE-ASSOCIATED ZINC METALLOPROTEASE M50B"/>
    <property type="match status" value="1"/>
</dbReference>
<dbReference type="PANTHER" id="PTHR39188:SF3">
    <property type="entry name" value="STAGE IV SPORULATION PROTEIN FB"/>
    <property type="match status" value="1"/>
</dbReference>
<dbReference type="InterPro" id="IPR000644">
    <property type="entry name" value="CBS_dom"/>
</dbReference>
<feature type="transmembrane region" description="Helical" evidence="14">
    <location>
        <begin position="13"/>
        <end position="33"/>
    </location>
</feature>
<gene>
    <name evidence="17" type="ORF">J0895_16330</name>
</gene>
<proteinExistence type="inferred from homology"/>
<comment type="subcellular location">
    <subcellularLocation>
        <location evidence="1 14">Cell membrane</location>
        <topology evidence="1 14">Multi-pass membrane protein</topology>
    </subcellularLocation>
</comment>
<dbReference type="GO" id="GO:0006508">
    <property type="term" value="P:proteolysis"/>
    <property type="evidence" value="ECO:0007669"/>
    <property type="project" value="UniProtKB-KW"/>
</dbReference>
<dbReference type="Gene3D" id="3.10.580.10">
    <property type="entry name" value="CBS-domain"/>
    <property type="match status" value="1"/>
</dbReference>
<dbReference type="RefSeq" id="WP_207089108.1">
    <property type="nucleotide sequence ID" value="NZ_JAFLQW010000434.1"/>
</dbReference>
<feature type="transmembrane region" description="Helical" evidence="14">
    <location>
        <begin position="45"/>
        <end position="64"/>
    </location>
</feature>
<evidence type="ECO:0000256" key="15">
    <source>
        <dbReference type="PROSITE-ProRule" id="PRU00703"/>
    </source>
</evidence>
<reference evidence="17 18" key="1">
    <citation type="submission" date="2021-03" db="EMBL/GenBank/DDBJ databases">
        <title>Metabolic Capacity of the Antarctic Cyanobacterium Phormidium pseudopriestleyi that Sustains Oxygenic Photosynthesis in the Presence of Hydrogen Sulfide.</title>
        <authorList>
            <person name="Lumian J.E."/>
            <person name="Jungblut A.D."/>
            <person name="Dillon M.L."/>
            <person name="Hawes I."/>
            <person name="Doran P.T."/>
            <person name="Mackey T.J."/>
            <person name="Dick G.J."/>
            <person name="Grettenberger C.L."/>
            <person name="Sumner D.Y."/>
        </authorList>
    </citation>
    <scope>NUCLEOTIDE SEQUENCE [LARGE SCALE GENOMIC DNA]</scope>
    <source>
        <strain evidence="17 18">FRX01</strain>
    </source>
</reference>
<dbReference type="PROSITE" id="PS51371">
    <property type="entry name" value="CBS"/>
    <property type="match status" value="1"/>
</dbReference>
<evidence type="ECO:0000256" key="5">
    <source>
        <dbReference type="ARBA" id="ARBA00022692"/>
    </source>
</evidence>
<keyword evidence="4 14" id="KW-0645">Protease</keyword>
<keyword evidence="18" id="KW-1185">Reference proteome</keyword>
<evidence type="ECO:0000256" key="9">
    <source>
        <dbReference type="ARBA" id="ARBA00022833"/>
    </source>
</evidence>
<dbReference type="InterPro" id="IPR046342">
    <property type="entry name" value="CBS_dom_sf"/>
</dbReference>
<dbReference type="CDD" id="cd04639">
    <property type="entry name" value="CBS_pair_peptidase_M50"/>
    <property type="match status" value="1"/>
</dbReference>
<evidence type="ECO:0000259" key="16">
    <source>
        <dbReference type="PROSITE" id="PS51371"/>
    </source>
</evidence>
<comment type="cofactor">
    <cofactor evidence="14">
        <name>Zn(2+)</name>
        <dbReference type="ChEBI" id="CHEBI:29105"/>
    </cofactor>
    <text evidence="14">Binds 1 zinc ion per subunit.</text>
</comment>
<evidence type="ECO:0000256" key="8">
    <source>
        <dbReference type="ARBA" id="ARBA00022801"/>
    </source>
</evidence>
<feature type="transmembrane region" description="Helical" evidence="14">
    <location>
        <begin position="190"/>
        <end position="222"/>
    </location>
</feature>
<evidence type="ECO:0000256" key="2">
    <source>
        <dbReference type="ARBA" id="ARBA00007931"/>
    </source>
</evidence>
<evidence type="ECO:0000256" key="12">
    <source>
        <dbReference type="ARBA" id="ARBA00023122"/>
    </source>
</evidence>
<evidence type="ECO:0000256" key="1">
    <source>
        <dbReference type="ARBA" id="ARBA00004651"/>
    </source>
</evidence>
<evidence type="ECO:0000313" key="17">
    <source>
        <dbReference type="EMBL" id="MBO0350634.1"/>
    </source>
</evidence>
<evidence type="ECO:0000256" key="11">
    <source>
        <dbReference type="ARBA" id="ARBA00023049"/>
    </source>
</evidence>
<dbReference type="InterPro" id="IPR016483">
    <property type="entry name" value="UCP006404_Pept_M50_CBS"/>
</dbReference>
<accession>A0ABS3FUG8</accession>
<feature type="transmembrane region" description="Helical" evidence="14">
    <location>
        <begin position="149"/>
        <end position="170"/>
    </location>
</feature>
<organism evidence="17 18">
    <name type="scientific">Phormidium pseudopriestleyi FRX01</name>
    <dbReference type="NCBI Taxonomy" id="1759528"/>
    <lineage>
        <taxon>Bacteria</taxon>
        <taxon>Bacillati</taxon>
        <taxon>Cyanobacteriota</taxon>
        <taxon>Cyanophyceae</taxon>
        <taxon>Oscillatoriophycideae</taxon>
        <taxon>Oscillatoriales</taxon>
        <taxon>Oscillatoriaceae</taxon>
        <taxon>Phormidium</taxon>
    </lineage>
</organism>
<keyword evidence="7" id="KW-0677">Repeat</keyword>
<dbReference type="GO" id="GO:0008233">
    <property type="term" value="F:peptidase activity"/>
    <property type="evidence" value="ECO:0007669"/>
    <property type="project" value="UniProtKB-KW"/>
</dbReference>
<keyword evidence="6 14" id="KW-0479">Metal-binding</keyword>
<dbReference type="Pfam" id="PF02163">
    <property type="entry name" value="Peptidase_M50"/>
    <property type="match status" value="2"/>
</dbReference>
<feature type="transmembrane region" description="Helical" evidence="14">
    <location>
        <begin position="76"/>
        <end position="95"/>
    </location>
</feature>
<dbReference type="InterPro" id="IPR008915">
    <property type="entry name" value="Peptidase_M50"/>
</dbReference>
<comment type="similarity">
    <text evidence="2 14">Belongs to the peptidase M50B family.</text>
</comment>
<feature type="domain" description="CBS" evidence="16">
    <location>
        <begin position="311"/>
        <end position="371"/>
    </location>
</feature>
<dbReference type="SUPFAM" id="SSF54631">
    <property type="entry name" value="CBS-domain pair"/>
    <property type="match status" value="1"/>
</dbReference>
<evidence type="ECO:0000313" key="18">
    <source>
        <dbReference type="Proteomes" id="UP000664844"/>
    </source>
</evidence>
<name>A0ABS3FUG8_9CYAN</name>
<keyword evidence="9 14" id="KW-0862">Zinc</keyword>
<evidence type="ECO:0000256" key="4">
    <source>
        <dbReference type="ARBA" id="ARBA00022670"/>
    </source>
</evidence>
<evidence type="ECO:0000256" key="3">
    <source>
        <dbReference type="ARBA" id="ARBA00022475"/>
    </source>
</evidence>
<evidence type="ECO:0000256" key="10">
    <source>
        <dbReference type="ARBA" id="ARBA00022989"/>
    </source>
</evidence>
<feature type="transmembrane region" description="Helical" evidence="14">
    <location>
        <begin position="107"/>
        <end position="129"/>
    </location>
</feature>
<dbReference type="CDD" id="cd06164">
    <property type="entry name" value="S2P-M50_SpoIVFB_CBS"/>
    <property type="match status" value="1"/>
</dbReference>
<evidence type="ECO:0000256" key="13">
    <source>
        <dbReference type="ARBA" id="ARBA00023136"/>
    </source>
</evidence>
<keyword evidence="3 14" id="KW-1003">Cell membrane</keyword>
<protein>
    <recommendedName>
        <fullName evidence="14">Zinc metalloprotease</fullName>
    </recommendedName>
</protein>
<evidence type="ECO:0000256" key="7">
    <source>
        <dbReference type="ARBA" id="ARBA00022737"/>
    </source>
</evidence>
<comment type="caution">
    <text evidence="17">The sequence shown here is derived from an EMBL/GenBank/DDBJ whole genome shotgun (WGS) entry which is preliminary data.</text>
</comment>
<evidence type="ECO:0000256" key="14">
    <source>
        <dbReference type="PIRNR" id="PIRNR006404"/>
    </source>
</evidence>
<dbReference type="Proteomes" id="UP000664844">
    <property type="component" value="Unassembled WGS sequence"/>
</dbReference>
<keyword evidence="5 14" id="KW-0812">Transmembrane</keyword>
<dbReference type="EMBL" id="JAFLQW010000434">
    <property type="protein sequence ID" value="MBO0350634.1"/>
    <property type="molecule type" value="Genomic_DNA"/>
</dbReference>
<evidence type="ECO:0000256" key="6">
    <source>
        <dbReference type="ARBA" id="ARBA00022723"/>
    </source>
</evidence>
<keyword evidence="10 14" id="KW-1133">Transmembrane helix</keyword>
<dbReference type="Pfam" id="PF00571">
    <property type="entry name" value="CBS"/>
    <property type="match status" value="2"/>
</dbReference>
<keyword evidence="13 14" id="KW-0472">Membrane</keyword>
<keyword evidence="8 14" id="KW-0378">Hydrolase</keyword>
<sequence length="412" mass="44738">MQPGWRIGMVFGIPLYIDYSWLIILGLVTVLNAGQYSEQQQWSPAIAWATGLGLALLLFASVLLHELGHSLVAQSQGIKVNSITLFIFGGVAAIEQESKTPEEAFQVAIAGPAVSFTLFALLGVIAGLVPGSSPVAIVARDLSSINLVLALFNLIPGLPLDGGQILKAIIWKVSGNRFKAVHWAAQAGKILGFTAIALGLSILLLANSFGGIWIALIGWFAVRNASAYDRLASLQQALLQLQAQDAMTRHFRVVDAKMTLNEFAGEYLQNEQRYAAYFAASDGRYRGMISLEDLRSIERSQWQTQTLLEIAHPLTEIITVQENSNLIEVINRMEIDNLPYITVLSPAGAVSGIIDRGDIVATVGKKLNLPIQREQIQQIKQEGSYPPGFGIAAIAKATANSFTDKEIHHLKK</sequence>
<keyword evidence="12 15" id="KW-0129">CBS domain</keyword>
<keyword evidence="11 14" id="KW-0482">Metalloprotease</keyword>